<proteinExistence type="predicted"/>
<dbReference type="InterPro" id="IPR040825">
    <property type="entry name" value="FKBP26_C"/>
</dbReference>
<accession>X1CGG7</accession>
<dbReference type="AlphaFoldDB" id="X1CGG7"/>
<comment type="caution">
    <text evidence="2">The sequence shown here is derived from an EMBL/GenBank/DDBJ whole genome shotgun (WGS) entry which is preliminary data.</text>
</comment>
<feature type="domain" description="FKBP26 C-terminal" evidence="1">
    <location>
        <begin position="2"/>
        <end position="43"/>
    </location>
</feature>
<name>X1CGG7_9ZZZZ</name>
<evidence type="ECO:0000313" key="2">
    <source>
        <dbReference type="EMBL" id="GAG92172.1"/>
    </source>
</evidence>
<evidence type="ECO:0000259" key="1">
    <source>
        <dbReference type="Pfam" id="PF18046"/>
    </source>
</evidence>
<gene>
    <name evidence="2" type="ORF">S01H4_46569</name>
</gene>
<organism evidence="2">
    <name type="scientific">marine sediment metagenome</name>
    <dbReference type="NCBI Taxonomy" id="412755"/>
    <lineage>
        <taxon>unclassified sequences</taxon>
        <taxon>metagenomes</taxon>
        <taxon>ecological metagenomes</taxon>
    </lineage>
</organism>
<reference evidence="2" key="1">
    <citation type="journal article" date="2014" name="Front. Microbiol.">
        <title>High frequency of phylogenetically diverse reductive dehalogenase-homologous genes in deep subseafloor sedimentary metagenomes.</title>
        <authorList>
            <person name="Kawai M."/>
            <person name="Futagami T."/>
            <person name="Toyoda A."/>
            <person name="Takaki Y."/>
            <person name="Nishi S."/>
            <person name="Hori S."/>
            <person name="Arai W."/>
            <person name="Tsubouchi T."/>
            <person name="Morono Y."/>
            <person name="Uchiyama I."/>
            <person name="Ito T."/>
            <person name="Fujiyama A."/>
            <person name="Inagaki F."/>
            <person name="Takami H."/>
        </authorList>
    </citation>
    <scope>NUCLEOTIDE SEQUENCE</scope>
    <source>
        <strain evidence="2">Expedition CK06-06</strain>
    </source>
</reference>
<protein>
    <recommendedName>
        <fullName evidence="1">FKBP26 C-terminal domain-containing protein</fullName>
    </recommendedName>
</protein>
<dbReference type="EMBL" id="BART01026037">
    <property type="protein sequence ID" value="GAG92172.1"/>
    <property type="molecule type" value="Genomic_DNA"/>
</dbReference>
<sequence length="55" mass="6412">TIQLPRDETLLFKKEIQFFKAFIASEITTYLDDISTVQFLETYPVGNQDSEQPLE</sequence>
<dbReference type="Pfam" id="PF18046">
    <property type="entry name" value="FKBP26_C"/>
    <property type="match status" value="1"/>
</dbReference>
<dbReference type="Gene3D" id="3.30.70.2210">
    <property type="match status" value="1"/>
</dbReference>
<feature type="non-terminal residue" evidence="2">
    <location>
        <position position="1"/>
    </location>
</feature>